<sequence length="110" mass="12429">MHLHPLIASETSIEQPPILLVQEDMRGDADSLGTTSQVVVSSNSRTCNKQERGFFRPTVVFLRVCHFDFEHIVANAVRMINPCGCSNTCDYLNERTSSYPGKWEHGSREM</sequence>
<comment type="caution">
    <text evidence="1">The sequence shown here is derived from an EMBL/GenBank/DDBJ whole genome shotgun (WGS) entry which is preliminary data.</text>
</comment>
<accession>A0ACC0W1L0</accession>
<name>A0ACC0W1L0_9STRA</name>
<dbReference type="EMBL" id="CM047583">
    <property type="protein sequence ID" value="KAI9912624.1"/>
    <property type="molecule type" value="Genomic_DNA"/>
</dbReference>
<evidence type="ECO:0000313" key="2">
    <source>
        <dbReference type="Proteomes" id="UP001163321"/>
    </source>
</evidence>
<organism evidence="1 2">
    <name type="scientific">Peronosclerospora sorghi</name>
    <dbReference type="NCBI Taxonomy" id="230839"/>
    <lineage>
        <taxon>Eukaryota</taxon>
        <taxon>Sar</taxon>
        <taxon>Stramenopiles</taxon>
        <taxon>Oomycota</taxon>
        <taxon>Peronosporomycetes</taxon>
        <taxon>Peronosporales</taxon>
        <taxon>Peronosporaceae</taxon>
        <taxon>Peronosclerospora</taxon>
    </lineage>
</organism>
<gene>
    <name evidence="1" type="ORF">PsorP6_006069</name>
</gene>
<keyword evidence="2" id="KW-1185">Reference proteome</keyword>
<evidence type="ECO:0000313" key="1">
    <source>
        <dbReference type="EMBL" id="KAI9912624.1"/>
    </source>
</evidence>
<proteinExistence type="predicted"/>
<dbReference type="Proteomes" id="UP001163321">
    <property type="component" value="Chromosome 4"/>
</dbReference>
<protein>
    <submittedName>
        <fullName evidence="1">Uncharacterized protein</fullName>
    </submittedName>
</protein>
<reference evidence="1 2" key="1">
    <citation type="journal article" date="2022" name="bioRxiv">
        <title>The genome of the oomycete Peronosclerospora sorghi, a cosmopolitan pathogen of maize and sorghum, is inflated with dispersed pseudogenes.</title>
        <authorList>
            <person name="Fletcher K."/>
            <person name="Martin F."/>
            <person name="Isakeit T."/>
            <person name="Cavanaugh K."/>
            <person name="Magill C."/>
            <person name="Michelmore R."/>
        </authorList>
    </citation>
    <scope>NUCLEOTIDE SEQUENCE [LARGE SCALE GENOMIC DNA]</scope>
    <source>
        <strain evidence="1">P6</strain>
    </source>
</reference>